<sequence length="152" mass="17675">MILLESEKEMNNQRKDGTVVSKIYCMGEYLGQTTTQLMFKEVYYFIKETEVDNPISGGSPTTIIKEMIELPETNYKSTMKLRMKDYGSNPTPEQTAENQNTVEFLFQTFGVDINKQTGYADGIDANFEHIFKMVQNQRKYYDVEKWNVKSQS</sequence>
<proteinExistence type="predicted"/>
<protein>
    <submittedName>
        <fullName evidence="1">Uncharacterized protein</fullName>
    </submittedName>
</protein>
<dbReference type="EMBL" id="CACVAR010000201">
    <property type="protein sequence ID" value="CAA6810425.1"/>
    <property type="molecule type" value="Genomic_DNA"/>
</dbReference>
<gene>
    <name evidence="1" type="ORF">HELGO_WM16085</name>
</gene>
<evidence type="ECO:0000313" key="1">
    <source>
        <dbReference type="EMBL" id="CAA6810425.1"/>
    </source>
</evidence>
<accession>A0A6S6T0R9</accession>
<reference evidence="1" key="1">
    <citation type="submission" date="2020-01" db="EMBL/GenBank/DDBJ databases">
        <authorList>
            <person name="Meier V. D."/>
            <person name="Meier V D."/>
        </authorList>
    </citation>
    <scope>NUCLEOTIDE SEQUENCE</scope>
    <source>
        <strain evidence="1">HLG_WM_MAG_03</strain>
    </source>
</reference>
<dbReference type="AlphaFoldDB" id="A0A6S6T0R9"/>
<organism evidence="1">
    <name type="scientific">uncultured Sulfurovum sp</name>
    <dbReference type="NCBI Taxonomy" id="269237"/>
    <lineage>
        <taxon>Bacteria</taxon>
        <taxon>Pseudomonadati</taxon>
        <taxon>Campylobacterota</taxon>
        <taxon>Epsilonproteobacteria</taxon>
        <taxon>Campylobacterales</taxon>
        <taxon>Sulfurovaceae</taxon>
        <taxon>Sulfurovum</taxon>
        <taxon>environmental samples</taxon>
    </lineage>
</organism>
<name>A0A6S6T0R9_9BACT</name>